<evidence type="ECO:0008006" key="4">
    <source>
        <dbReference type="Google" id="ProtNLM"/>
    </source>
</evidence>
<reference evidence="2" key="1">
    <citation type="submission" date="2023-06" db="EMBL/GenBank/DDBJ databases">
        <title>Genomic analysis of the entomopathogenic nematode Steinernema hermaphroditum.</title>
        <authorList>
            <person name="Schwarz E.M."/>
            <person name="Heppert J.K."/>
            <person name="Baniya A."/>
            <person name="Schwartz H.T."/>
            <person name="Tan C.-H."/>
            <person name="Antoshechkin I."/>
            <person name="Sternberg P.W."/>
            <person name="Goodrich-Blair H."/>
            <person name="Dillman A.R."/>
        </authorList>
    </citation>
    <scope>NUCLEOTIDE SEQUENCE</scope>
    <source>
        <strain evidence="2">PS9179</strain>
        <tissue evidence="2">Whole animal</tissue>
    </source>
</reference>
<organism evidence="2 3">
    <name type="scientific">Steinernema hermaphroditum</name>
    <dbReference type="NCBI Taxonomy" id="289476"/>
    <lineage>
        <taxon>Eukaryota</taxon>
        <taxon>Metazoa</taxon>
        <taxon>Ecdysozoa</taxon>
        <taxon>Nematoda</taxon>
        <taxon>Chromadorea</taxon>
        <taxon>Rhabditida</taxon>
        <taxon>Tylenchina</taxon>
        <taxon>Panagrolaimomorpha</taxon>
        <taxon>Strongyloidoidea</taxon>
        <taxon>Steinernematidae</taxon>
        <taxon>Steinernema</taxon>
    </lineage>
</organism>
<dbReference type="EMBL" id="JAUCMV010000005">
    <property type="protein sequence ID" value="KAK0398777.1"/>
    <property type="molecule type" value="Genomic_DNA"/>
</dbReference>
<sequence length="246" mass="27612">MRFLLAFLLVSLCIQRVSSTKFLDQLSKQGSQLISQSRIPHKTIRQCSCKENDNCVFQMKEQAVDCINTCWTKAGTLTEKPQMLKDCFIGKRYIVDQFIDCIQNKMNTCVNTDDGPLIPYTDIHQLIRLGEQKIESQVESFKKTIGGGAGNGDILIDTALDIADCVKECFVSKNANGFCFDRSNCQPLIKEDNNARRSLKYCMRTVGWKKEASELCECAVNAGVNEMNQYCAMLRTIAGGRANSEN</sequence>
<protein>
    <recommendedName>
        <fullName evidence="4">Chondroitin proteoglycan 4 domain-containing protein</fullName>
    </recommendedName>
</protein>
<dbReference type="AlphaFoldDB" id="A0AA39LIQ3"/>
<proteinExistence type="predicted"/>
<evidence type="ECO:0000313" key="2">
    <source>
        <dbReference type="EMBL" id="KAK0398777.1"/>
    </source>
</evidence>
<gene>
    <name evidence="2" type="ORF">QR680_002751</name>
</gene>
<dbReference type="PANTHER" id="PTHR34401">
    <property type="entry name" value="PROTEIN CBG12388-RELATED"/>
    <property type="match status" value="1"/>
</dbReference>
<keyword evidence="3" id="KW-1185">Reference proteome</keyword>
<evidence type="ECO:0000313" key="3">
    <source>
        <dbReference type="Proteomes" id="UP001175271"/>
    </source>
</evidence>
<feature type="chain" id="PRO_5041417018" description="Chondroitin proteoglycan 4 domain-containing protein" evidence="1">
    <location>
        <begin position="20"/>
        <end position="246"/>
    </location>
</feature>
<dbReference type="Proteomes" id="UP001175271">
    <property type="component" value="Unassembled WGS sequence"/>
</dbReference>
<dbReference type="PANTHER" id="PTHR34401:SF1">
    <property type="entry name" value="DUF19 DOMAIN-CONTAINING PROTEIN"/>
    <property type="match status" value="1"/>
</dbReference>
<name>A0AA39LIQ3_9BILA</name>
<accession>A0AA39LIQ3</accession>
<keyword evidence="1" id="KW-0732">Signal</keyword>
<evidence type="ECO:0000256" key="1">
    <source>
        <dbReference type="SAM" id="SignalP"/>
    </source>
</evidence>
<comment type="caution">
    <text evidence="2">The sequence shown here is derived from an EMBL/GenBank/DDBJ whole genome shotgun (WGS) entry which is preliminary data.</text>
</comment>
<feature type="signal peptide" evidence="1">
    <location>
        <begin position="1"/>
        <end position="19"/>
    </location>
</feature>